<dbReference type="RefSeq" id="XP_018384910.1">
    <property type="nucleotide sequence ID" value="XM_018530409.1"/>
</dbReference>
<sequence>MLVSRMIRLTNRTLLTKRYFVRSDDKLTDSLQRGSYDVRKCGRELGESLHDRWVGRARDLQLPNKAFGPHQFQQHHHLSESASAKISNNDVRCVAHVSNFANSIQCSKASPHCHDDPLEDATTVRMLEHTRYEAAALMPDCPTKGNPARHMPTRLLAVSSRKRYCLVTGPRYCKSPLCLERLLYSPGQSNPTPYHLNSMHASLNAN</sequence>
<dbReference type="AlphaFoldDB" id="A0A177DKW8"/>
<dbReference type="GeneID" id="29116003"/>
<dbReference type="KEGG" id="aalt:CC77DRAFT_167837"/>
<evidence type="ECO:0000313" key="2">
    <source>
        <dbReference type="Proteomes" id="UP000077248"/>
    </source>
</evidence>
<gene>
    <name evidence="1" type="ORF">CC77DRAFT_167837</name>
</gene>
<proteinExistence type="predicted"/>
<accession>A0A177DKW8</accession>
<keyword evidence="2" id="KW-1185">Reference proteome</keyword>
<name>A0A177DKW8_ALTAL</name>
<protein>
    <submittedName>
        <fullName evidence="1">Uncharacterized protein</fullName>
    </submittedName>
</protein>
<reference evidence="1 2" key="1">
    <citation type="submission" date="2016-05" db="EMBL/GenBank/DDBJ databases">
        <title>Comparative analysis of secretome profiles of manganese(II)-oxidizing ascomycete fungi.</title>
        <authorList>
            <consortium name="DOE Joint Genome Institute"/>
            <person name="Zeiner C.A."/>
            <person name="Purvine S.O."/>
            <person name="Zink E.M."/>
            <person name="Wu S."/>
            <person name="Pasa-Tolic L."/>
            <person name="Chaput D.L."/>
            <person name="Haridas S."/>
            <person name="Grigoriev I.V."/>
            <person name="Santelli C.M."/>
            <person name="Hansel C.M."/>
        </authorList>
    </citation>
    <scope>NUCLEOTIDE SEQUENCE [LARGE SCALE GENOMIC DNA]</scope>
    <source>
        <strain evidence="1 2">SRC1lrK2f</strain>
    </source>
</reference>
<dbReference type="VEuPathDB" id="FungiDB:CC77DRAFT_167837"/>
<organism evidence="1 2">
    <name type="scientific">Alternaria alternata</name>
    <name type="common">Alternaria rot fungus</name>
    <name type="synonym">Torula alternata</name>
    <dbReference type="NCBI Taxonomy" id="5599"/>
    <lineage>
        <taxon>Eukaryota</taxon>
        <taxon>Fungi</taxon>
        <taxon>Dikarya</taxon>
        <taxon>Ascomycota</taxon>
        <taxon>Pezizomycotina</taxon>
        <taxon>Dothideomycetes</taxon>
        <taxon>Pleosporomycetidae</taxon>
        <taxon>Pleosporales</taxon>
        <taxon>Pleosporineae</taxon>
        <taxon>Pleosporaceae</taxon>
        <taxon>Alternaria</taxon>
        <taxon>Alternaria sect. Alternaria</taxon>
        <taxon>Alternaria alternata complex</taxon>
    </lineage>
</organism>
<evidence type="ECO:0000313" key="1">
    <source>
        <dbReference type="EMBL" id="OAG19489.1"/>
    </source>
</evidence>
<dbReference type="Proteomes" id="UP000077248">
    <property type="component" value="Unassembled WGS sequence"/>
</dbReference>
<dbReference type="EMBL" id="KV441481">
    <property type="protein sequence ID" value="OAG19489.1"/>
    <property type="molecule type" value="Genomic_DNA"/>
</dbReference>